<dbReference type="OrthoDB" id="2098203at2759"/>
<dbReference type="InterPro" id="IPR019192">
    <property type="entry name" value="Ribosomal_mL40"/>
</dbReference>
<comment type="subcellular location">
    <subcellularLocation>
        <location evidence="1">Mitochondrion</location>
    </subcellularLocation>
</comment>
<gene>
    <name evidence="8" type="ORF">SPAPADRAFT_62821</name>
</gene>
<dbReference type="InParanoid" id="G3ATE6"/>
<evidence type="ECO:0000313" key="9">
    <source>
        <dbReference type="Proteomes" id="UP000000709"/>
    </source>
</evidence>
<dbReference type="FunFam" id="6.10.250.3440:FF:000001">
    <property type="entry name" value="Mitochondrial ribosomal protein L40"/>
    <property type="match status" value="1"/>
</dbReference>
<keyword evidence="6" id="KW-0687">Ribonucleoprotein</keyword>
<dbReference type="Gene3D" id="6.10.250.3440">
    <property type="match status" value="1"/>
</dbReference>
<organism evidence="9">
    <name type="scientific">Spathaspora passalidarum (strain NRRL Y-27907 / 11-Y1)</name>
    <dbReference type="NCBI Taxonomy" id="619300"/>
    <lineage>
        <taxon>Eukaryota</taxon>
        <taxon>Fungi</taxon>
        <taxon>Dikarya</taxon>
        <taxon>Ascomycota</taxon>
        <taxon>Saccharomycotina</taxon>
        <taxon>Pichiomycetes</taxon>
        <taxon>Debaryomycetaceae</taxon>
        <taxon>Spathaspora</taxon>
    </lineage>
</organism>
<evidence type="ECO:0000256" key="3">
    <source>
        <dbReference type="ARBA" id="ARBA00022946"/>
    </source>
</evidence>
<dbReference type="Proteomes" id="UP000000709">
    <property type="component" value="Unassembled WGS sequence"/>
</dbReference>
<dbReference type="GO" id="GO:0005739">
    <property type="term" value="C:mitochondrion"/>
    <property type="evidence" value="ECO:0007669"/>
    <property type="project" value="UniProtKB-SubCell"/>
</dbReference>
<dbReference type="FunCoup" id="G3ATE6">
    <property type="interactions" value="252"/>
</dbReference>
<dbReference type="STRING" id="619300.G3ATE6"/>
<dbReference type="GO" id="GO:0003735">
    <property type="term" value="F:structural constituent of ribosome"/>
    <property type="evidence" value="ECO:0007669"/>
    <property type="project" value="InterPro"/>
</dbReference>
<dbReference type="GO" id="GO:0032543">
    <property type="term" value="P:mitochondrial translation"/>
    <property type="evidence" value="ECO:0007669"/>
    <property type="project" value="InterPro"/>
</dbReference>
<dbReference type="HOGENOM" id="CLU_126124_0_0_1"/>
<keyword evidence="9" id="KW-1185">Reference proteome</keyword>
<evidence type="ECO:0000256" key="5">
    <source>
        <dbReference type="ARBA" id="ARBA00023128"/>
    </source>
</evidence>
<name>G3ATE6_SPAPN</name>
<dbReference type="Pfam" id="PF09812">
    <property type="entry name" value="MRP-L28"/>
    <property type="match status" value="1"/>
</dbReference>
<comment type="similarity">
    <text evidence="2">Belongs to the mitochondrion-specific ribosomal protein mL40 family.</text>
</comment>
<dbReference type="PANTHER" id="PTHR39150:SF1">
    <property type="entry name" value="LARGE RIBOSOMAL SUBUNIT PROTEIN ML40"/>
    <property type="match status" value="1"/>
</dbReference>
<accession>G3ATE6</accession>
<dbReference type="RefSeq" id="XP_007376942.1">
    <property type="nucleotide sequence ID" value="XM_007376880.1"/>
</dbReference>
<dbReference type="OMA" id="DYAYKAP"/>
<keyword evidence="4" id="KW-0689">Ribosomal protein</keyword>
<keyword evidence="3" id="KW-0809">Transit peptide</keyword>
<evidence type="ECO:0000256" key="2">
    <source>
        <dbReference type="ARBA" id="ARBA00009360"/>
    </source>
</evidence>
<dbReference type="AlphaFoldDB" id="G3ATE6"/>
<reference evidence="8 9" key="1">
    <citation type="journal article" date="2011" name="Proc. Natl. Acad. Sci. U.S.A.">
        <title>Comparative genomics of xylose-fermenting fungi for enhanced biofuel production.</title>
        <authorList>
            <person name="Wohlbach D.J."/>
            <person name="Kuo A."/>
            <person name="Sato T.K."/>
            <person name="Potts K.M."/>
            <person name="Salamov A.A."/>
            <person name="LaButti K.M."/>
            <person name="Sun H."/>
            <person name="Clum A."/>
            <person name="Pangilinan J.L."/>
            <person name="Lindquist E.A."/>
            <person name="Lucas S."/>
            <person name="Lapidus A."/>
            <person name="Jin M."/>
            <person name="Gunawan C."/>
            <person name="Balan V."/>
            <person name="Dale B.E."/>
            <person name="Jeffries T.W."/>
            <person name="Zinkel R."/>
            <person name="Barry K.W."/>
            <person name="Grigoriev I.V."/>
            <person name="Gasch A.P."/>
        </authorList>
    </citation>
    <scope>NUCLEOTIDE SEQUENCE [LARGE SCALE GENOMIC DNA]</scope>
    <source>
        <strain evidence="9">NRRL Y-27907 / 11-Y1</strain>
    </source>
</reference>
<dbReference type="KEGG" id="spaa:SPAPADRAFT_62821"/>
<evidence type="ECO:0000256" key="6">
    <source>
        <dbReference type="ARBA" id="ARBA00023274"/>
    </source>
</evidence>
<sequence>MFKSFAKPQSSSGVLTFIRGKRISATNPATERIVQQLSVLAAGRKQPKLLNLSNEDIVKHRTIMSAWKLFTRKKKRAEQEQLNQQYESICNAMNDLKETSPALFELASHKEKRLRFPLEMRFPTEYPPNRPWVYNFTGPVKKRK</sequence>
<evidence type="ECO:0000256" key="7">
    <source>
        <dbReference type="ARBA" id="ARBA00035192"/>
    </source>
</evidence>
<dbReference type="GO" id="GO:1990904">
    <property type="term" value="C:ribonucleoprotein complex"/>
    <property type="evidence" value="ECO:0007669"/>
    <property type="project" value="UniProtKB-KW"/>
</dbReference>
<proteinExistence type="inferred from homology"/>
<dbReference type="PANTHER" id="PTHR39150">
    <property type="entry name" value="54S RIBOSOMAL PROTEIN L28, MITOCHONDRIAL"/>
    <property type="match status" value="1"/>
</dbReference>
<dbReference type="GeneID" id="18874480"/>
<evidence type="ECO:0000256" key="4">
    <source>
        <dbReference type="ARBA" id="ARBA00022980"/>
    </source>
</evidence>
<dbReference type="EMBL" id="GL996504">
    <property type="protein sequence ID" value="EGW30909.1"/>
    <property type="molecule type" value="Genomic_DNA"/>
</dbReference>
<evidence type="ECO:0000256" key="1">
    <source>
        <dbReference type="ARBA" id="ARBA00004173"/>
    </source>
</evidence>
<protein>
    <recommendedName>
        <fullName evidence="7">Large ribosomal subunit protein mL40</fullName>
    </recommendedName>
</protein>
<evidence type="ECO:0000313" key="8">
    <source>
        <dbReference type="EMBL" id="EGW30909.1"/>
    </source>
</evidence>
<keyword evidence="5" id="KW-0496">Mitochondrion</keyword>
<dbReference type="InterPro" id="IPR042831">
    <property type="entry name" value="Ribosomal_mL40_fung"/>
</dbReference>
<dbReference type="eggNOG" id="KOG4778">
    <property type="taxonomic scope" value="Eukaryota"/>
</dbReference>
<dbReference type="GO" id="GO:0005840">
    <property type="term" value="C:ribosome"/>
    <property type="evidence" value="ECO:0007669"/>
    <property type="project" value="UniProtKB-KW"/>
</dbReference>